<keyword evidence="4 6" id="KW-1133">Transmembrane helix</keyword>
<evidence type="ECO:0000256" key="1">
    <source>
        <dbReference type="ARBA" id="ARBA00004141"/>
    </source>
</evidence>
<gene>
    <name evidence="7" type="ORF">ACFSB2_24550</name>
</gene>
<feature type="transmembrane region" description="Helical" evidence="6">
    <location>
        <begin position="262"/>
        <end position="279"/>
    </location>
</feature>
<dbReference type="PANTHER" id="PTHR11101">
    <property type="entry name" value="PHOSPHATE TRANSPORTER"/>
    <property type="match status" value="1"/>
</dbReference>
<comment type="subcellular location">
    <subcellularLocation>
        <location evidence="1">Membrane</location>
        <topology evidence="1">Multi-pass membrane protein</topology>
    </subcellularLocation>
</comment>
<accession>A0ABW4JQH5</accession>
<evidence type="ECO:0000256" key="6">
    <source>
        <dbReference type="SAM" id="Phobius"/>
    </source>
</evidence>
<evidence type="ECO:0000256" key="4">
    <source>
        <dbReference type="ARBA" id="ARBA00022989"/>
    </source>
</evidence>
<evidence type="ECO:0000313" key="8">
    <source>
        <dbReference type="Proteomes" id="UP001597079"/>
    </source>
</evidence>
<evidence type="ECO:0000256" key="2">
    <source>
        <dbReference type="ARBA" id="ARBA00022448"/>
    </source>
</evidence>
<evidence type="ECO:0000313" key="7">
    <source>
        <dbReference type="EMBL" id="MFD1677838.1"/>
    </source>
</evidence>
<dbReference type="Proteomes" id="UP001597079">
    <property type="component" value="Unassembled WGS sequence"/>
</dbReference>
<dbReference type="RefSeq" id="WP_377945759.1">
    <property type="nucleotide sequence ID" value="NZ_JBHUCX010000099.1"/>
</dbReference>
<organism evidence="7 8">
    <name type="scientific">Alicyclobacillus fodiniaquatilis</name>
    <dbReference type="NCBI Taxonomy" id="1661150"/>
    <lineage>
        <taxon>Bacteria</taxon>
        <taxon>Bacillati</taxon>
        <taxon>Bacillota</taxon>
        <taxon>Bacilli</taxon>
        <taxon>Bacillales</taxon>
        <taxon>Alicyclobacillaceae</taxon>
        <taxon>Alicyclobacillus</taxon>
    </lineage>
</organism>
<dbReference type="EMBL" id="JBHUCX010000099">
    <property type="protein sequence ID" value="MFD1677838.1"/>
    <property type="molecule type" value="Genomic_DNA"/>
</dbReference>
<proteinExistence type="predicted"/>
<dbReference type="PANTHER" id="PTHR11101:SF80">
    <property type="entry name" value="PHOSPHATE TRANSPORTER"/>
    <property type="match status" value="1"/>
</dbReference>
<keyword evidence="3 6" id="KW-0812">Transmembrane</keyword>
<name>A0ABW4JQH5_9BACL</name>
<feature type="transmembrane region" description="Helical" evidence="6">
    <location>
        <begin position="199"/>
        <end position="224"/>
    </location>
</feature>
<keyword evidence="5 6" id="KW-0472">Membrane</keyword>
<feature type="transmembrane region" description="Helical" evidence="6">
    <location>
        <begin position="72"/>
        <end position="95"/>
    </location>
</feature>
<feature type="transmembrane region" description="Helical" evidence="6">
    <location>
        <begin position="157"/>
        <end position="179"/>
    </location>
</feature>
<feature type="transmembrane region" description="Helical" evidence="6">
    <location>
        <begin position="236"/>
        <end position="256"/>
    </location>
</feature>
<dbReference type="Pfam" id="PF01384">
    <property type="entry name" value="PHO4"/>
    <property type="match status" value="2"/>
</dbReference>
<keyword evidence="2" id="KW-0813">Transport</keyword>
<keyword evidence="8" id="KW-1185">Reference proteome</keyword>
<protein>
    <submittedName>
        <fullName evidence="7">Anion permease</fullName>
    </submittedName>
</protein>
<reference evidence="8" key="1">
    <citation type="journal article" date="2019" name="Int. J. Syst. Evol. Microbiol.">
        <title>The Global Catalogue of Microorganisms (GCM) 10K type strain sequencing project: providing services to taxonomists for standard genome sequencing and annotation.</title>
        <authorList>
            <consortium name="The Broad Institute Genomics Platform"/>
            <consortium name="The Broad Institute Genome Sequencing Center for Infectious Disease"/>
            <person name="Wu L."/>
            <person name="Ma J."/>
        </authorList>
    </citation>
    <scope>NUCLEOTIDE SEQUENCE [LARGE SCALE GENOMIC DNA]</scope>
    <source>
        <strain evidence="8">CGMCC 1.12286</strain>
    </source>
</reference>
<feature type="transmembrane region" description="Helical" evidence="6">
    <location>
        <begin position="291"/>
        <end position="312"/>
    </location>
</feature>
<feature type="transmembrane region" description="Helical" evidence="6">
    <location>
        <begin position="124"/>
        <end position="145"/>
    </location>
</feature>
<dbReference type="InterPro" id="IPR001204">
    <property type="entry name" value="Phos_transporter"/>
</dbReference>
<feature type="transmembrane region" description="Helical" evidence="6">
    <location>
        <begin position="318"/>
        <end position="337"/>
    </location>
</feature>
<evidence type="ECO:0000256" key="3">
    <source>
        <dbReference type="ARBA" id="ARBA00022692"/>
    </source>
</evidence>
<evidence type="ECO:0000256" key="5">
    <source>
        <dbReference type="ARBA" id="ARBA00023136"/>
    </source>
</evidence>
<comment type="caution">
    <text evidence="7">The sequence shown here is derived from an EMBL/GenBank/DDBJ whole genome shotgun (WGS) entry which is preliminary data.</text>
</comment>
<sequence length="349" mass="36112">MVIAAWIIALFFAANIGASGTAASMGSAYGAGAIKRKWLALVLVAVAAFMGAIIGGGSVVKTISGGIVPSHLITTEVTVIILASACATLFCANLIGVPLSTSEVTVGAVVGAGLALGHVYAGKVLFIVIVWLVMPFIAMAIGLLLGRVVRLIEPKCVGVKSVTVALTILLVLAGCYEAFSAGMNNVANAIGPLVAAGMISAHSGLYLGAAFVAIGAIALGGRVLDTNAKKITKLTLLQGSVVSITSGTLVLISSFFGLPVPLTQATTMAIFGVGQAKVGKEVWRQDVVKRIVRTWIASPVSSMALTFLMIQLVMEGKVVPVVVILVIAFGLISWRFVATRRRRYSIYDR</sequence>
<feature type="transmembrane region" description="Helical" evidence="6">
    <location>
        <begin position="40"/>
        <end position="60"/>
    </location>
</feature>